<name>A0A380ZVC2_9FLAO</name>
<dbReference type="SUPFAM" id="SSF69349">
    <property type="entry name" value="Phage fibre proteins"/>
    <property type="match status" value="1"/>
</dbReference>
<dbReference type="RefSeq" id="WP_002688146.1">
    <property type="nucleotide sequence ID" value="NZ_UFTJ01000003.1"/>
</dbReference>
<evidence type="ECO:0000256" key="1">
    <source>
        <dbReference type="SAM" id="MobiDB-lite"/>
    </source>
</evidence>
<proteinExistence type="predicted"/>
<evidence type="ECO:0000313" key="3">
    <source>
        <dbReference type="Proteomes" id="UP000255515"/>
    </source>
</evidence>
<reference evidence="2 3" key="1">
    <citation type="submission" date="2018-06" db="EMBL/GenBank/DDBJ databases">
        <authorList>
            <consortium name="Pathogen Informatics"/>
            <person name="Doyle S."/>
        </authorList>
    </citation>
    <scope>NUCLEOTIDE SEQUENCE [LARGE SCALE GENOMIC DNA]</scope>
    <source>
        <strain evidence="2 3">NCTC11661</strain>
    </source>
</reference>
<feature type="compositionally biased region" description="Basic and acidic residues" evidence="1">
    <location>
        <begin position="129"/>
        <end position="148"/>
    </location>
</feature>
<dbReference type="Proteomes" id="UP000255515">
    <property type="component" value="Unassembled WGS sequence"/>
</dbReference>
<protein>
    <submittedName>
        <fullName evidence="2">Uncharacterized protein</fullName>
    </submittedName>
</protein>
<gene>
    <name evidence="2" type="ORF">NCTC11661_01870</name>
</gene>
<accession>A0A380ZVC2</accession>
<dbReference type="AlphaFoldDB" id="A0A380ZVC2"/>
<organism evidence="2 3">
    <name type="scientific">Bergeyella zoohelcum</name>
    <dbReference type="NCBI Taxonomy" id="1015"/>
    <lineage>
        <taxon>Bacteria</taxon>
        <taxon>Pseudomonadati</taxon>
        <taxon>Bacteroidota</taxon>
        <taxon>Flavobacteriia</taxon>
        <taxon>Flavobacteriales</taxon>
        <taxon>Weeksellaceae</taxon>
        <taxon>Bergeyella</taxon>
    </lineage>
</organism>
<feature type="region of interest" description="Disordered" evidence="1">
    <location>
        <begin position="127"/>
        <end position="148"/>
    </location>
</feature>
<sequence>MASRLIFTEDESIILTDKSGNEIKLDTTGGNINITAPSSINITAGKSVNINAGEDIPISAGMNISTSATMNYTQMVGINYISTIAGNASHFITGKLMEMIEGDVHSETKQGKTITNSELGIETLSQGKIHKDAQGNIDHRSGEIGKSH</sequence>
<dbReference type="EMBL" id="UFTJ01000003">
    <property type="protein sequence ID" value="SUV52728.1"/>
    <property type="molecule type" value="Genomic_DNA"/>
</dbReference>
<evidence type="ECO:0000313" key="2">
    <source>
        <dbReference type="EMBL" id="SUV52728.1"/>
    </source>
</evidence>